<organism evidence="3 4">
    <name type="scientific">Tritrichomonas musculus</name>
    <dbReference type="NCBI Taxonomy" id="1915356"/>
    <lineage>
        <taxon>Eukaryota</taxon>
        <taxon>Metamonada</taxon>
        <taxon>Parabasalia</taxon>
        <taxon>Tritrichomonadida</taxon>
        <taxon>Tritrichomonadidae</taxon>
        <taxon>Tritrichomonas</taxon>
    </lineage>
</organism>
<evidence type="ECO:0000256" key="1">
    <source>
        <dbReference type="SAM" id="MobiDB-lite"/>
    </source>
</evidence>
<proteinExistence type="predicted"/>
<feature type="region of interest" description="Disordered" evidence="1">
    <location>
        <begin position="148"/>
        <end position="186"/>
    </location>
</feature>
<comment type="caution">
    <text evidence="3">The sequence shown here is derived from an EMBL/GenBank/DDBJ whole genome shotgun (WGS) entry which is preliminary data.</text>
</comment>
<dbReference type="Pfam" id="PF08238">
    <property type="entry name" value="Sel1"/>
    <property type="match status" value="4"/>
</dbReference>
<dbReference type="SUPFAM" id="SSF81901">
    <property type="entry name" value="HCP-like"/>
    <property type="match status" value="1"/>
</dbReference>
<protein>
    <recommendedName>
        <fullName evidence="2">Serine-threonine/tyrosine-protein kinase catalytic domain-containing protein</fullName>
    </recommendedName>
</protein>
<sequence length="803" mass="92183">MNIEKVKNYDFGFYEILTHDEPFKNFNQFQILSEIVYKKNRPILGDSISVAYKKLIESCWKDDPNERPSFDQIVEELRNNEGFITDDVEKEDFLEYIDYIDHYESTFNSLQTNYFPGSSRKSHAFQQVSINQIKMKINEVEDKIKEENNDILKGGNDSESKEENNDILKGENDSESKEDNELKDKKIIKNEDEKPTIIKSFFNLFTKNSDQVVIKYPVDEFNKLDKKCQKLITEANEDRDVQFIVGRSLIRGENEFPLNIEMGIKYLEKSISNECIDSVLYYSRMLIKGDIIPKDIDKAKKYLQKFFKENNGRIFHLYAKIVYNEKNFSEAKKYFEKSAKLGNVESMYRIAKMLFKGEGVKMNKIEALKYFDMSNRIGYEKSKKFLYVNDQLNKIDSFEKLHGETQEFFISQIIKSSTFNLEEKNIKLKDIYIPSDKTQMMFFNNSFKSQHFVDFLRKYESISIELQYTSRSFDSQLNLIFKIKTENIRKINVIVFISGIKKLTYKFGVNKAINKITIEPTLNIIGSFAFSGCQTLREITIPSSVTTIGVSSFDGCSFLTEIIIPSSVTSIGASSFKNCSSLYEIKLPPSITTIEKETFYDCSFLTKITIPTSLTLIEESAFNGCKSLVEITIPSSVTSIGSYAFYGCSSLKKITLSSYITSMGEGVFRLCSSLEEISIPCYLSYISNYLFYSCTSLKKIFIPSSINSIGEFAFFRCSDLKEIAIPSSVVSINDNAFYECSSLQDLVVPSSVSSIGERAFYRCSSLKKISIHSPEIKIDKSAFDCCESLEEYVIPSQIHATVS</sequence>
<dbReference type="InterPro" id="IPR011990">
    <property type="entry name" value="TPR-like_helical_dom_sf"/>
</dbReference>
<dbReference type="Proteomes" id="UP001470230">
    <property type="component" value="Unassembled WGS sequence"/>
</dbReference>
<dbReference type="InterPro" id="IPR053139">
    <property type="entry name" value="Surface_bspA-like"/>
</dbReference>
<name>A0ABR2I5T7_9EUKA</name>
<dbReference type="Gene3D" id="1.10.510.10">
    <property type="entry name" value="Transferase(Phosphotransferase) domain 1"/>
    <property type="match status" value="1"/>
</dbReference>
<dbReference type="InterPro" id="IPR032675">
    <property type="entry name" value="LRR_dom_sf"/>
</dbReference>
<gene>
    <name evidence="3" type="ORF">M9Y10_016001</name>
</gene>
<dbReference type="InterPro" id="IPR006597">
    <property type="entry name" value="Sel1-like"/>
</dbReference>
<evidence type="ECO:0000313" key="4">
    <source>
        <dbReference type="Proteomes" id="UP001470230"/>
    </source>
</evidence>
<dbReference type="SUPFAM" id="SSF52058">
    <property type="entry name" value="L domain-like"/>
    <property type="match status" value="1"/>
</dbReference>
<keyword evidence="4" id="KW-1185">Reference proteome</keyword>
<dbReference type="Pfam" id="PF07714">
    <property type="entry name" value="PK_Tyr_Ser-Thr"/>
    <property type="match status" value="1"/>
</dbReference>
<dbReference type="Gene3D" id="3.80.10.10">
    <property type="entry name" value="Ribonuclease Inhibitor"/>
    <property type="match status" value="2"/>
</dbReference>
<reference evidence="3 4" key="1">
    <citation type="submission" date="2024-04" db="EMBL/GenBank/DDBJ databases">
        <title>Tritrichomonas musculus Genome.</title>
        <authorList>
            <person name="Alves-Ferreira E."/>
            <person name="Grigg M."/>
            <person name="Lorenzi H."/>
            <person name="Galac M."/>
        </authorList>
    </citation>
    <scope>NUCLEOTIDE SEQUENCE [LARGE SCALE GENOMIC DNA]</scope>
    <source>
        <strain evidence="3 4">EAF2021</strain>
    </source>
</reference>
<dbReference type="PANTHER" id="PTHR45661">
    <property type="entry name" value="SURFACE ANTIGEN"/>
    <property type="match status" value="1"/>
</dbReference>
<evidence type="ECO:0000313" key="3">
    <source>
        <dbReference type="EMBL" id="KAK8857596.1"/>
    </source>
</evidence>
<dbReference type="EMBL" id="JAPFFF010000020">
    <property type="protein sequence ID" value="KAK8857596.1"/>
    <property type="molecule type" value="Genomic_DNA"/>
</dbReference>
<dbReference type="Gene3D" id="1.25.40.10">
    <property type="entry name" value="Tetratricopeptide repeat domain"/>
    <property type="match status" value="1"/>
</dbReference>
<evidence type="ECO:0000259" key="2">
    <source>
        <dbReference type="Pfam" id="PF07714"/>
    </source>
</evidence>
<dbReference type="SUPFAM" id="SSF56112">
    <property type="entry name" value="Protein kinase-like (PK-like)"/>
    <property type="match status" value="1"/>
</dbReference>
<dbReference type="InterPro" id="IPR011009">
    <property type="entry name" value="Kinase-like_dom_sf"/>
</dbReference>
<dbReference type="SMART" id="SM00671">
    <property type="entry name" value="SEL1"/>
    <property type="match status" value="3"/>
</dbReference>
<dbReference type="PANTHER" id="PTHR45661:SF3">
    <property type="entry name" value="IG-LIKE DOMAIN-CONTAINING PROTEIN"/>
    <property type="match status" value="1"/>
</dbReference>
<dbReference type="Pfam" id="PF13306">
    <property type="entry name" value="LRR_5"/>
    <property type="match status" value="1"/>
</dbReference>
<accession>A0ABR2I5T7</accession>
<feature type="domain" description="Serine-threonine/tyrosine-protein kinase catalytic" evidence="2">
    <location>
        <begin position="13"/>
        <end position="77"/>
    </location>
</feature>
<dbReference type="InterPro" id="IPR026906">
    <property type="entry name" value="LRR_5"/>
</dbReference>
<dbReference type="InterPro" id="IPR001245">
    <property type="entry name" value="Ser-Thr/Tyr_kinase_cat_dom"/>
</dbReference>